<accession>A0A834EFL8</accession>
<comment type="caution">
    <text evidence="2">The sequence shown here is derived from an EMBL/GenBank/DDBJ whole genome shotgun (WGS) entry which is preliminary data.</text>
</comment>
<reference evidence="2 3" key="1">
    <citation type="journal article" date="2020" name="Nature">
        <title>Six reference-quality genomes reveal evolution of bat adaptations.</title>
        <authorList>
            <person name="Jebb D."/>
            <person name="Huang Z."/>
            <person name="Pippel M."/>
            <person name="Hughes G.M."/>
            <person name="Lavrichenko K."/>
            <person name="Devanna P."/>
            <person name="Winkler S."/>
            <person name="Jermiin L.S."/>
            <person name="Skirmuntt E.C."/>
            <person name="Katzourakis A."/>
            <person name="Burkitt-Gray L."/>
            <person name="Ray D.A."/>
            <person name="Sullivan K.A.M."/>
            <person name="Roscito J.G."/>
            <person name="Kirilenko B.M."/>
            <person name="Davalos L.M."/>
            <person name="Corthals A.P."/>
            <person name="Power M.L."/>
            <person name="Jones G."/>
            <person name="Ransome R.D."/>
            <person name="Dechmann D.K.N."/>
            <person name="Locatelli A.G."/>
            <person name="Puechmaille S.J."/>
            <person name="Fedrigo O."/>
            <person name="Jarvis E.D."/>
            <person name="Hiller M."/>
            <person name="Vernes S.C."/>
            <person name="Myers E.W."/>
            <person name="Teeling E.C."/>
        </authorList>
    </citation>
    <scope>NUCLEOTIDE SEQUENCE [LARGE SCALE GENOMIC DNA]</scope>
    <source>
        <strain evidence="2">Bat1K_MPI-CBG_1</strain>
    </source>
</reference>
<organism evidence="2 3">
    <name type="scientific">Phyllostomus discolor</name>
    <name type="common">pale spear-nosed bat</name>
    <dbReference type="NCBI Taxonomy" id="89673"/>
    <lineage>
        <taxon>Eukaryota</taxon>
        <taxon>Metazoa</taxon>
        <taxon>Chordata</taxon>
        <taxon>Craniata</taxon>
        <taxon>Vertebrata</taxon>
        <taxon>Euteleostomi</taxon>
        <taxon>Mammalia</taxon>
        <taxon>Eutheria</taxon>
        <taxon>Laurasiatheria</taxon>
        <taxon>Chiroptera</taxon>
        <taxon>Yangochiroptera</taxon>
        <taxon>Phyllostomidae</taxon>
        <taxon>Phyllostominae</taxon>
        <taxon>Phyllostomus</taxon>
    </lineage>
</organism>
<gene>
    <name evidence="2" type="ORF">HJG60_000158</name>
</gene>
<evidence type="ECO:0000313" key="2">
    <source>
        <dbReference type="EMBL" id="KAF6112522.1"/>
    </source>
</evidence>
<dbReference type="EMBL" id="JABVXQ010000004">
    <property type="protein sequence ID" value="KAF6112522.1"/>
    <property type="molecule type" value="Genomic_DNA"/>
</dbReference>
<dbReference type="Proteomes" id="UP000664940">
    <property type="component" value="Unassembled WGS sequence"/>
</dbReference>
<dbReference type="AlphaFoldDB" id="A0A834EFL8"/>
<feature type="compositionally biased region" description="Basic and acidic residues" evidence="1">
    <location>
        <begin position="29"/>
        <end position="40"/>
    </location>
</feature>
<evidence type="ECO:0000313" key="3">
    <source>
        <dbReference type="Proteomes" id="UP000664940"/>
    </source>
</evidence>
<feature type="region of interest" description="Disordered" evidence="1">
    <location>
        <begin position="1"/>
        <end position="45"/>
    </location>
</feature>
<name>A0A834EFL8_9CHIR</name>
<protein>
    <submittedName>
        <fullName evidence="2">Uncharacterized protein</fullName>
    </submittedName>
</protein>
<sequence>MQDVQDNVPLEDPGVAESGPCKPKTPGRTQKDKSIPEDPTPRPGCVHWCPFHIREPDNFL</sequence>
<evidence type="ECO:0000256" key="1">
    <source>
        <dbReference type="SAM" id="MobiDB-lite"/>
    </source>
</evidence>
<proteinExistence type="predicted"/>